<dbReference type="AlphaFoldDB" id="A0A8T0K317"/>
<dbReference type="InterPro" id="IPR006047">
    <property type="entry name" value="GH13_cat_dom"/>
</dbReference>
<dbReference type="PANTHER" id="PTHR43447">
    <property type="entry name" value="ALPHA-AMYLASE"/>
    <property type="match status" value="1"/>
</dbReference>
<evidence type="ECO:0000313" key="4">
    <source>
        <dbReference type="EMBL" id="KAG2390493.1"/>
    </source>
</evidence>
<comment type="similarity">
    <text evidence="1">Belongs to the glycosyl hydrolase 13 family.</text>
</comment>
<name>A0A8T0K317_PHAAN</name>
<dbReference type="Gene3D" id="3.20.20.80">
    <property type="entry name" value="Glycosidases"/>
    <property type="match status" value="1"/>
</dbReference>
<proteinExistence type="inferred from homology"/>
<evidence type="ECO:0000256" key="2">
    <source>
        <dbReference type="ARBA" id="ARBA00030238"/>
    </source>
</evidence>
<dbReference type="GO" id="GO:0005975">
    <property type="term" value="P:carbohydrate metabolic process"/>
    <property type="evidence" value="ECO:0007669"/>
    <property type="project" value="InterPro"/>
</dbReference>
<dbReference type="Pfam" id="PF00128">
    <property type="entry name" value="Alpha-amylase"/>
    <property type="match status" value="1"/>
</dbReference>
<dbReference type="EMBL" id="JABFOF010000007">
    <property type="protein sequence ID" value="KAG2390493.1"/>
    <property type="molecule type" value="Genomic_DNA"/>
</dbReference>
<gene>
    <name evidence="4" type="ORF">HKW66_Vig0221010</name>
</gene>
<protein>
    <recommendedName>
        <fullName evidence="2">1,4-alpha-D-glucan glucanohydrolase</fullName>
    </recommendedName>
</protein>
<evidence type="ECO:0000259" key="3">
    <source>
        <dbReference type="Pfam" id="PF00128"/>
    </source>
</evidence>
<dbReference type="InterPro" id="IPR017853">
    <property type="entry name" value="GH"/>
</dbReference>
<sequence length="227" mass="25526">MLSVGYISCVPLGTAFSSRHPSSSGYTPQNLYSLNTRYGSEDELRTLLHKMKQYEVRSMADIVINHRCGTTKGHRGMYNRFDVIPLAWDEHAVTSSSGGLVMVLKIFDLILFSAKYVKEYIEGANPLFSIGEYCDDCNYQHSYLDYNQESLAIPERPYYGDEKLSMKIGEKLSMKIGEGSWCPGEDGQFQHLATTMLCGISSGTEEILDPKLSCDAEEPRRMALEID</sequence>
<reference evidence="4 5" key="1">
    <citation type="submission" date="2020-05" db="EMBL/GenBank/DDBJ databases">
        <title>Vigna angularis (adzuki bean) Var. LongXiaoDou No. 4 denovo assembly.</title>
        <authorList>
            <person name="Xiang H."/>
        </authorList>
    </citation>
    <scope>NUCLEOTIDE SEQUENCE [LARGE SCALE GENOMIC DNA]</scope>
    <source>
        <tissue evidence="4">Leaf</tissue>
    </source>
</reference>
<comment type="caution">
    <text evidence="4">The sequence shown here is derived from an EMBL/GenBank/DDBJ whole genome shotgun (WGS) entry which is preliminary data.</text>
</comment>
<dbReference type="SUPFAM" id="SSF51445">
    <property type="entry name" value="(Trans)glycosidases"/>
    <property type="match status" value="1"/>
</dbReference>
<organism evidence="4 5">
    <name type="scientific">Phaseolus angularis</name>
    <name type="common">Azuki bean</name>
    <name type="synonym">Vigna angularis</name>
    <dbReference type="NCBI Taxonomy" id="3914"/>
    <lineage>
        <taxon>Eukaryota</taxon>
        <taxon>Viridiplantae</taxon>
        <taxon>Streptophyta</taxon>
        <taxon>Embryophyta</taxon>
        <taxon>Tracheophyta</taxon>
        <taxon>Spermatophyta</taxon>
        <taxon>Magnoliopsida</taxon>
        <taxon>eudicotyledons</taxon>
        <taxon>Gunneridae</taxon>
        <taxon>Pentapetalae</taxon>
        <taxon>rosids</taxon>
        <taxon>fabids</taxon>
        <taxon>Fabales</taxon>
        <taxon>Fabaceae</taxon>
        <taxon>Papilionoideae</taxon>
        <taxon>50 kb inversion clade</taxon>
        <taxon>NPAAA clade</taxon>
        <taxon>indigoferoid/millettioid clade</taxon>
        <taxon>Phaseoleae</taxon>
        <taxon>Vigna</taxon>
    </lineage>
</organism>
<evidence type="ECO:0000256" key="1">
    <source>
        <dbReference type="ARBA" id="ARBA00008061"/>
    </source>
</evidence>
<evidence type="ECO:0000313" key="5">
    <source>
        <dbReference type="Proteomes" id="UP000743370"/>
    </source>
</evidence>
<feature type="domain" description="Glycosyl hydrolase family 13 catalytic" evidence="3">
    <location>
        <begin position="21"/>
        <end position="68"/>
    </location>
</feature>
<dbReference type="Proteomes" id="UP000743370">
    <property type="component" value="Unassembled WGS sequence"/>
</dbReference>
<accession>A0A8T0K317</accession>